<dbReference type="RefSeq" id="WP_012229260.1">
    <property type="nucleotide sequence ID" value="NZ_HG422565.1"/>
</dbReference>
<comment type="caution">
    <text evidence="1">The sequence shown here is derived from an EMBL/GenBank/DDBJ whole genome shotgun (WGS) entry which is preliminary data.</text>
</comment>
<keyword evidence="2" id="KW-1185">Reference proteome</keyword>
<proteinExistence type="predicted"/>
<gene>
    <name evidence="1" type="ORF">BN381_50050</name>
</gene>
<evidence type="ECO:0000313" key="2">
    <source>
        <dbReference type="Proteomes" id="UP000018291"/>
    </source>
</evidence>
<evidence type="ECO:0000313" key="1">
    <source>
        <dbReference type="EMBL" id="CCM64908.1"/>
    </source>
</evidence>
<dbReference type="STRING" id="1229780.BN381_50050"/>
<reference evidence="1 2" key="1">
    <citation type="journal article" date="2013" name="ISME J.">
        <title>Metabolic model for the filamentous 'Candidatus Microthrix parvicella' based on genomic and metagenomic analyses.</title>
        <authorList>
            <person name="Jon McIlroy S."/>
            <person name="Kristiansen R."/>
            <person name="Albertsen M."/>
            <person name="Michael Karst S."/>
            <person name="Rossetti S."/>
            <person name="Lund Nielsen J."/>
            <person name="Tandoi V."/>
            <person name="James Seviour R."/>
            <person name="Nielsen P.H."/>
        </authorList>
    </citation>
    <scope>NUCLEOTIDE SEQUENCE [LARGE SCALE GENOMIC DNA]</scope>
    <source>
        <strain evidence="1 2">RN1</strain>
    </source>
</reference>
<organism evidence="1 2">
    <name type="scientific">Candidatus Neomicrothrix parvicella RN1</name>
    <dbReference type="NCBI Taxonomy" id="1229780"/>
    <lineage>
        <taxon>Bacteria</taxon>
        <taxon>Bacillati</taxon>
        <taxon>Actinomycetota</taxon>
        <taxon>Acidimicrobiia</taxon>
        <taxon>Acidimicrobiales</taxon>
        <taxon>Microthrixaceae</taxon>
        <taxon>Candidatus Neomicrothrix</taxon>
    </lineage>
</organism>
<dbReference type="eggNOG" id="COG4683">
    <property type="taxonomic scope" value="Bacteria"/>
</dbReference>
<dbReference type="Proteomes" id="UP000018291">
    <property type="component" value="Unassembled WGS sequence"/>
</dbReference>
<dbReference type="EMBL" id="CANL01000045">
    <property type="protein sequence ID" value="CCM64908.1"/>
    <property type="molecule type" value="Genomic_DNA"/>
</dbReference>
<name>R4Z2F7_9ACTN</name>
<accession>R4Z2F7</accession>
<sequence length="141" mass="15912">MASPRSWTHDANNLQVVQLAGSVYTVRWEVEYTDQFEIWWESLAEEDQDRIAAAVRLLASHGPSLGRPAVDQISGSRHANMKELRARTTRTLFAFDPRRTAILLLGGDKSGLWNRWYETAIPIADDLYDGHLATLTDEGDV</sequence>
<dbReference type="AlphaFoldDB" id="R4Z2F7"/>
<evidence type="ECO:0008006" key="3">
    <source>
        <dbReference type="Google" id="ProtNLM"/>
    </source>
</evidence>
<dbReference type="Pfam" id="PF05973">
    <property type="entry name" value="Gp49"/>
    <property type="match status" value="1"/>
</dbReference>
<dbReference type="HOGENOM" id="CLU_107454_1_1_11"/>
<protein>
    <recommendedName>
        <fullName evidence="3">Diaminopimelate decarboxylase</fullName>
    </recommendedName>
</protein>
<dbReference type="InterPro" id="IPR009241">
    <property type="entry name" value="HigB-like"/>
</dbReference>